<dbReference type="Proteomes" id="UP001150581">
    <property type="component" value="Unassembled WGS sequence"/>
</dbReference>
<dbReference type="EMBL" id="JANBPG010000618">
    <property type="protein sequence ID" value="KAJ1895011.1"/>
    <property type="molecule type" value="Genomic_DNA"/>
</dbReference>
<proteinExistence type="predicted"/>
<reference evidence="1" key="1">
    <citation type="submission" date="2022-07" db="EMBL/GenBank/DDBJ databases">
        <title>Phylogenomic reconstructions and comparative analyses of Kickxellomycotina fungi.</title>
        <authorList>
            <person name="Reynolds N.K."/>
            <person name="Stajich J.E."/>
            <person name="Barry K."/>
            <person name="Grigoriev I.V."/>
            <person name="Crous P."/>
            <person name="Smith M.E."/>
        </authorList>
    </citation>
    <scope>NUCLEOTIDE SEQUENCE</scope>
    <source>
        <strain evidence="1">Benny 63K</strain>
    </source>
</reference>
<name>A0ACC1IK78_9FUNG</name>
<keyword evidence="2" id="KW-1185">Reference proteome</keyword>
<comment type="caution">
    <text evidence="1">The sequence shown here is derived from an EMBL/GenBank/DDBJ whole genome shotgun (WGS) entry which is preliminary data.</text>
</comment>
<protein>
    <submittedName>
        <fullName evidence="1">Uncharacterized protein</fullName>
    </submittedName>
</protein>
<organism evidence="1 2">
    <name type="scientific">Kickxella alabastrina</name>
    <dbReference type="NCBI Taxonomy" id="61397"/>
    <lineage>
        <taxon>Eukaryota</taxon>
        <taxon>Fungi</taxon>
        <taxon>Fungi incertae sedis</taxon>
        <taxon>Zoopagomycota</taxon>
        <taxon>Kickxellomycotina</taxon>
        <taxon>Kickxellomycetes</taxon>
        <taxon>Kickxellales</taxon>
        <taxon>Kickxellaceae</taxon>
        <taxon>Kickxella</taxon>
    </lineage>
</organism>
<sequence>MDQALGFSELRNTTVLNNTNILLISNQDIFNTDNKNITFTDFNNGTIEIQPCGNWSSSGLQVNDSDCGFILLDVRNGAVVFGNATTEVRDEITFFS</sequence>
<accession>A0ACC1IK78</accession>
<evidence type="ECO:0000313" key="2">
    <source>
        <dbReference type="Proteomes" id="UP001150581"/>
    </source>
</evidence>
<gene>
    <name evidence="1" type="ORF">LPJ66_004844</name>
</gene>
<evidence type="ECO:0000313" key="1">
    <source>
        <dbReference type="EMBL" id="KAJ1895011.1"/>
    </source>
</evidence>